<accession>A0AA35R5Y8</accession>
<evidence type="ECO:0000313" key="2">
    <source>
        <dbReference type="Proteomes" id="UP001174909"/>
    </source>
</evidence>
<name>A0AA35R5Y8_GEOBA</name>
<reference evidence="1" key="1">
    <citation type="submission" date="2023-03" db="EMBL/GenBank/DDBJ databases">
        <authorList>
            <person name="Steffen K."/>
            <person name="Cardenas P."/>
        </authorList>
    </citation>
    <scope>NUCLEOTIDE SEQUENCE</scope>
</reference>
<sequence>MSGDLSEPHRVPGCELDQFEDDSLIQSTLPKTELKNGKIICDGPTQLPLSQQMKSGEENVNFLKDKPSSYICTKWRRQVYGVRFRFHSATT</sequence>
<proteinExistence type="predicted"/>
<gene>
    <name evidence="1" type="ORF">GBAR_LOCUS4095</name>
</gene>
<dbReference type="AlphaFoldDB" id="A0AA35R5Y8"/>
<keyword evidence="2" id="KW-1185">Reference proteome</keyword>
<comment type="caution">
    <text evidence="1">The sequence shown here is derived from an EMBL/GenBank/DDBJ whole genome shotgun (WGS) entry which is preliminary data.</text>
</comment>
<organism evidence="1 2">
    <name type="scientific">Geodia barretti</name>
    <name type="common">Barrett's horny sponge</name>
    <dbReference type="NCBI Taxonomy" id="519541"/>
    <lineage>
        <taxon>Eukaryota</taxon>
        <taxon>Metazoa</taxon>
        <taxon>Porifera</taxon>
        <taxon>Demospongiae</taxon>
        <taxon>Heteroscleromorpha</taxon>
        <taxon>Tetractinellida</taxon>
        <taxon>Astrophorina</taxon>
        <taxon>Geodiidae</taxon>
        <taxon>Geodia</taxon>
    </lineage>
</organism>
<evidence type="ECO:0000313" key="1">
    <source>
        <dbReference type="EMBL" id="CAI8005208.1"/>
    </source>
</evidence>
<protein>
    <submittedName>
        <fullName evidence="1">Uncharacterized protein</fullName>
    </submittedName>
</protein>
<dbReference type="Proteomes" id="UP001174909">
    <property type="component" value="Unassembled WGS sequence"/>
</dbReference>
<dbReference type="EMBL" id="CASHTH010000585">
    <property type="protein sequence ID" value="CAI8005208.1"/>
    <property type="molecule type" value="Genomic_DNA"/>
</dbReference>